<sequence length="273" mass="28970">MSRMRATIASIVSRRSIASCTAARIAGGSASMVERAMALVPGAVPADALDRQLAGRDIAAVGEYARDGIGTQRLGMDQPGSPQPQQLLGYVARGDAMAQAAQLQPGRGSRGGRWGVRAAGSFGAHPALDQHAQIFLRRVVLLRQAADMPFEALDRGDDLGQLGVERVAGRRLDQLGLGDLQPAFMVAQLILDSLVAGVALAPVAGEFGIDARAFGARVLAHRGEGAVDAVLLDDRVRLGDELRLQPQHRAADHHRREKDRDLPADGPNLKPRQ</sequence>
<accession>A0A2A2K3V3</accession>
<dbReference type="Proteomes" id="UP000218231">
    <property type="component" value="Unassembled WGS sequence"/>
</dbReference>
<dbReference type="AlphaFoldDB" id="A0A2A2K3V3"/>
<keyword evidence="3" id="KW-1185">Reference proteome</keyword>
<dbReference type="EMBL" id="LIAE01009738">
    <property type="protein sequence ID" value="PAV68550.1"/>
    <property type="molecule type" value="Genomic_DNA"/>
</dbReference>
<reference evidence="2 3" key="1">
    <citation type="journal article" date="2017" name="Curr. Biol.">
        <title>Genome architecture and evolution of a unichromosomal asexual nematode.</title>
        <authorList>
            <person name="Fradin H."/>
            <person name="Zegar C."/>
            <person name="Gutwein M."/>
            <person name="Lucas J."/>
            <person name="Kovtun M."/>
            <person name="Corcoran D."/>
            <person name="Baugh L.R."/>
            <person name="Kiontke K."/>
            <person name="Gunsalus K."/>
            <person name="Fitch D.H."/>
            <person name="Piano F."/>
        </authorList>
    </citation>
    <scope>NUCLEOTIDE SEQUENCE [LARGE SCALE GENOMIC DNA]</scope>
    <source>
        <strain evidence="2">PF1309</strain>
    </source>
</reference>
<comment type="caution">
    <text evidence="2">The sequence shown here is derived from an EMBL/GenBank/DDBJ whole genome shotgun (WGS) entry which is preliminary data.</text>
</comment>
<evidence type="ECO:0000313" key="3">
    <source>
        <dbReference type="Proteomes" id="UP000218231"/>
    </source>
</evidence>
<protein>
    <submittedName>
        <fullName evidence="2">Uncharacterized protein</fullName>
    </submittedName>
</protein>
<feature type="region of interest" description="Disordered" evidence="1">
    <location>
        <begin position="243"/>
        <end position="273"/>
    </location>
</feature>
<gene>
    <name evidence="2" type="ORF">WR25_22956</name>
</gene>
<evidence type="ECO:0000256" key="1">
    <source>
        <dbReference type="SAM" id="MobiDB-lite"/>
    </source>
</evidence>
<organism evidence="2 3">
    <name type="scientific">Diploscapter pachys</name>
    <dbReference type="NCBI Taxonomy" id="2018661"/>
    <lineage>
        <taxon>Eukaryota</taxon>
        <taxon>Metazoa</taxon>
        <taxon>Ecdysozoa</taxon>
        <taxon>Nematoda</taxon>
        <taxon>Chromadorea</taxon>
        <taxon>Rhabditida</taxon>
        <taxon>Rhabditina</taxon>
        <taxon>Rhabditomorpha</taxon>
        <taxon>Rhabditoidea</taxon>
        <taxon>Rhabditidae</taxon>
        <taxon>Diploscapter</taxon>
    </lineage>
</organism>
<proteinExistence type="predicted"/>
<name>A0A2A2K3V3_9BILA</name>
<evidence type="ECO:0000313" key="2">
    <source>
        <dbReference type="EMBL" id="PAV68550.1"/>
    </source>
</evidence>